<feature type="non-terminal residue" evidence="2">
    <location>
        <position position="201"/>
    </location>
</feature>
<feature type="compositionally biased region" description="Gly residues" evidence="1">
    <location>
        <begin position="143"/>
        <end position="157"/>
    </location>
</feature>
<evidence type="ECO:0000256" key="1">
    <source>
        <dbReference type="SAM" id="MobiDB-lite"/>
    </source>
</evidence>
<evidence type="ECO:0000313" key="3">
    <source>
        <dbReference type="Proteomes" id="UP001204953"/>
    </source>
</evidence>
<keyword evidence="3" id="KW-1185">Reference proteome</keyword>
<proteinExistence type="predicted"/>
<accession>A0AAE3GVT4</accession>
<feature type="compositionally biased region" description="Basic and acidic residues" evidence="1">
    <location>
        <begin position="69"/>
        <end position="94"/>
    </location>
</feature>
<gene>
    <name evidence="2" type="ORF">NJ959_19910</name>
</gene>
<dbReference type="EMBL" id="JAMZMM010000231">
    <property type="protein sequence ID" value="MCP2730698.1"/>
    <property type="molecule type" value="Genomic_DNA"/>
</dbReference>
<feature type="region of interest" description="Disordered" evidence="1">
    <location>
        <begin position="67"/>
        <end position="127"/>
    </location>
</feature>
<feature type="region of interest" description="Disordered" evidence="1">
    <location>
        <begin position="138"/>
        <end position="157"/>
    </location>
</feature>
<dbReference type="Proteomes" id="UP001204953">
    <property type="component" value="Unassembled WGS sequence"/>
</dbReference>
<protein>
    <submittedName>
        <fullName evidence="2">Uncharacterized protein</fullName>
    </submittedName>
</protein>
<evidence type="ECO:0000313" key="2">
    <source>
        <dbReference type="EMBL" id="MCP2730698.1"/>
    </source>
</evidence>
<comment type="caution">
    <text evidence="2">The sequence shown here is derived from an EMBL/GenBank/DDBJ whole genome shotgun (WGS) entry which is preliminary data.</text>
</comment>
<name>A0AAE3GVT4_9CYAN</name>
<feature type="compositionally biased region" description="Basic and acidic residues" evidence="1">
    <location>
        <begin position="117"/>
        <end position="127"/>
    </location>
</feature>
<organism evidence="2 3">
    <name type="scientific">Limnofasciculus baicalensis BBK-W-15</name>
    <dbReference type="NCBI Taxonomy" id="2699891"/>
    <lineage>
        <taxon>Bacteria</taxon>
        <taxon>Bacillati</taxon>
        <taxon>Cyanobacteriota</taxon>
        <taxon>Cyanophyceae</taxon>
        <taxon>Coleofasciculales</taxon>
        <taxon>Coleofasciculaceae</taxon>
        <taxon>Limnofasciculus</taxon>
        <taxon>Limnofasciculus baicalensis</taxon>
    </lineage>
</organism>
<dbReference type="AlphaFoldDB" id="A0AAE3GVT4"/>
<sequence>MSFHTSYFILHPSSFILHNIMMRFWSKLSLFLIFSILPSFSAPSSTSIFCPLVAWSAQQKDSFLLASSQDRDFGDDGRNGTDGRSGRSGRDGENRTIFANGTPVNLELSGESGEDGENGKYGEDADCERQPLNVTRDLRAADGGEGGDGGSGGNGGNGGSVTVYYTNPADLKQIFVRFLLFTSDSADTPLCVSYGAPRVIT</sequence>
<reference evidence="2" key="1">
    <citation type="submission" date="2022-06" db="EMBL/GenBank/DDBJ databases">
        <title>New cyanobacteria of genus Symplocastrum in benthos of Lake Baikal.</title>
        <authorList>
            <person name="Sorokovikova E."/>
            <person name="Tikhonova I."/>
            <person name="Krasnopeev A."/>
            <person name="Evseev P."/>
            <person name="Gladkikh A."/>
            <person name="Belykh O."/>
        </authorList>
    </citation>
    <scope>NUCLEOTIDE SEQUENCE</scope>
    <source>
        <strain evidence="2">BBK-W-15</strain>
    </source>
</reference>